<evidence type="ECO:0000313" key="1">
    <source>
        <dbReference type="EMBL" id="MBB6567004.1"/>
    </source>
</evidence>
<dbReference type="EMBL" id="JACHKF010000001">
    <property type="protein sequence ID" value="MBB6567004.1"/>
    <property type="molecule type" value="Genomic_DNA"/>
</dbReference>
<organism evidence="2 3">
    <name type="scientific">Kribbella sandramycini</name>
    <dbReference type="NCBI Taxonomy" id="60450"/>
    <lineage>
        <taxon>Bacteria</taxon>
        <taxon>Bacillati</taxon>
        <taxon>Actinomycetota</taxon>
        <taxon>Actinomycetes</taxon>
        <taxon>Propionibacteriales</taxon>
        <taxon>Kribbellaceae</taxon>
        <taxon>Kribbella</taxon>
    </lineage>
</organism>
<name>A0A7Y4L7G7_9ACTN</name>
<gene>
    <name evidence="1" type="ORF">HNR71_002641</name>
    <name evidence="2" type="ORF">HPO96_31200</name>
</gene>
<dbReference type="RefSeq" id="WP_171677970.1">
    <property type="nucleotide sequence ID" value="NZ_BAAAGT010000008.1"/>
</dbReference>
<evidence type="ECO:0000313" key="4">
    <source>
        <dbReference type="Proteomes" id="UP000553957"/>
    </source>
</evidence>
<accession>A0A7Y4L7G7</accession>
<dbReference type="AlphaFoldDB" id="A0A7Y4L7G7"/>
<proteinExistence type="predicted"/>
<evidence type="ECO:0000313" key="2">
    <source>
        <dbReference type="EMBL" id="NOL44726.1"/>
    </source>
</evidence>
<dbReference type="Proteomes" id="UP000534306">
    <property type="component" value="Unassembled WGS sequence"/>
</dbReference>
<reference evidence="2 3" key="1">
    <citation type="submission" date="2020-05" db="EMBL/GenBank/DDBJ databases">
        <title>Genome sequence of Kribbella sandramycini ATCC 39419.</title>
        <authorList>
            <person name="Maclea K.S."/>
            <person name="Fair J.L."/>
        </authorList>
    </citation>
    <scope>NUCLEOTIDE SEQUENCE [LARGE SCALE GENOMIC DNA]</scope>
    <source>
        <strain evidence="2 3">ATCC 39419</strain>
    </source>
</reference>
<sequence length="260" mass="28997">MDDREDWRGALDGVRRHEATEVLMAPIRRTESGAAAFLGLAESQRQYWIKPLGNPQGDQILVTEQLVSAAGRLIGAPVRPTALIEIPEELSGWKYGEVHRLSAGIAHGSLNLEFADVIDELLYTSDDDNARRQPALAALWDWCLGEDEQWLYDLRDDHSIWTFDHGLWLGGGFGWSGDQLAHDVAANWWWTEPVTGMDKAAFGDVADRIEAVTAEQLIEVVAGVPVAWDVPPFELETVAWFLYRRRTPVANRLRAAGRAG</sequence>
<evidence type="ECO:0000313" key="3">
    <source>
        <dbReference type="Proteomes" id="UP000534306"/>
    </source>
</evidence>
<keyword evidence="3" id="KW-1185">Reference proteome</keyword>
<dbReference type="EMBL" id="JABJRC010000009">
    <property type="protein sequence ID" value="NOL44726.1"/>
    <property type="molecule type" value="Genomic_DNA"/>
</dbReference>
<comment type="caution">
    <text evidence="2">The sequence shown here is derived from an EMBL/GenBank/DDBJ whole genome shotgun (WGS) entry which is preliminary data.</text>
</comment>
<dbReference type="Proteomes" id="UP000553957">
    <property type="component" value="Unassembled WGS sequence"/>
</dbReference>
<protein>
    <submittedName>
        <fullName evidence="2">Uncharacterized protein</fullName>
    </submittedName>
</protein>
<reference evidence="1 4" key="2">
    <citation type="submission" date="2020-08" db="EMBL/GenBank/DDBJ databases">
        <title>Sequencing the genomes of 1000 actinobacteria strains.</title>
        <authorList>
            <person name="Klenk H.-P."/>
        </authorList>
    </citation>
    <scope>NUCLEOTIDE SEQUENCE [LARGE SCALE GENOMIC DNA]</scope>
    <source>
        <strain evidence="1 4">DSM 15626</strain>
    </source>
</reference>